<evidence type="ECO:0000256" key="5">
    <source>
        <dbReference type="ARBA" id="ARBA00022989"/>
    </source>
</evidence>
<protein>
    <submittedName>
        <fullName evidence="9">Phosphatase PAP2 family protein</fullName>
    </submittedName>
</protein>
<dbReference type="PANTHER" id="PTHR14969:SF62">
    <property type="entry name" value="DECAPRENYLPHOSPHORYL-5-PHOSPHORIBOSE PHOSPHATASE RV3807C-RELATED"/>
    <property type="match status" value="1"/>
</dbReference>
<evidence type="ECO:0000259" key="8">
    <source>
        <dbReference type="SMART" id="SM00014"/>
    </source>
</evidence>
<dbReference type="OrthoDB" id="9789113at2"/>
<evidence type="ECO:0000256" key="4">
    <source>
        <dbReference type="ARBA" id="ARBA00022801"/>
    </source>
</evidence>
<evidence type="ECO:0000256" key="6">
    <source>
        <dbReference type="ARBA" id="ARBA00023136"/>
    </source>
</evidence>
<dbReference type="Gene3D" id="1.20.144.10">
    <property type="entry name" value="Phosphatidic acid phosphatase type 2/haloperoxidase"/>
    <property type="match status" value="1"/>
</dbReference>
<dbReference type="RefSeq" id="WP_125084395.1">
    <property type="nucleotide sequence ID" value="NZ_CP034248.1"/>
</dbReference>
<feature type="domain" description="Phosphatidic acid phosphatase type 2/haloperoxidase" evidence="8">
    <location>
        <begin position="64"/>
        <end position="171"/>
    </location>
</feature>
<dbReference type="Pfam" id="PF01569">
    <property type="entry name" value="PAP2"/>
    <property type="match status" value="1"/>
</dbReference>
<organism evidence="9 10">
    <name type="scientific">Paenibacillus lentus</name>
    <dbReference type="NCBI Taxonomy" id="1338368"/>
    <lineage>
        <taxon>Bacteria</taxon>
        <taxon>Bacillati</taxon>
        <taxon>Bacillota</taxon>
        <taxon>Bacilli</taxon>
        <taxon>Bacillales</taxon>
        <taxon>Paenibacillaceae</taxon>
        <taxon>Paenibacillus</taxon>
    </lineage>
</organism>
<feature type="transmembrane region" description="Helical" evidence="7">
    <location>
        <begin position="130"/>
        <end position="150"/>
    </location>
</feature>
<keyword evidence="3 7" id="KW-0812">Transmembrane</keyword>
<proteinExistence type="predicted"/>
<feature type="transmembrane region" description="Helical" evidence="7">
    <location>
        <begin position="31"/>
        <end position="55"/>
    </location>
</feature>
<reference evidence="9 10" key="1">
    <citation type="submission" date="2018-11" db="EMBL/GenBank/DDBJ databases">
        <title>Genome sequencing of Paenibacillus lentus DSM25539(T).</title>
        <authorList>
            <person name="Kook J.-K."/>
            <person name="Park S.-N."/>
            <person name="Lim Y.K."/>
        </authorList>
    </citation>
    <scope>NUCLEOTIDE SEQUENCE [LARGE SCALE GENOMIC DNA]</scope>
    <source>
        <strain evidence="9 10">DSM 25539</strain>
    </source>
</reference>
<evidence type="ECO:0000313" key="10">
    <source>
        <dbReference type="Proteomes" id="UP000273145"/>
    </source>
</evidence>
<keyword evidence="5 7" id="KW-1133">Transmembrane helix</keyword>
<keyword evidence="10" id="KW-1185">Reference proteome</keyword>
<evidence type="ECO:0000256" key="2">
    <source>
        <dbReference type="ARBA" id="ARBA00022475"/>
    </source>
</evidence>
<keyword evidence="2" id="KW-1003">Cell membrane</keyword>
<dbReference type="KEGG" id="plen:EIM92_20365"/>
<sequence length="175" mass="19175">MTRLLQVLKQFDQKLFMGINGRLHGSFLNFWLYYLTHLGGATFTISSSLLVWFLAPKPWSTVGLQSCVALAASHIPVALVKKTYPRVRPYLTLPGTKTFRNPLTDHSFPSGHTTAIFSVTMPFMLLEPGLAFILGPIALLVGISRIYLGLHYPSDVLAGAAVGTLTVFGTVALWP</sequence>
<dbReference type="InterPro" id="IPR036938">
    <property type="entry name" value="PAP2/HPO_sf"/>
</dbReference>
<comment type="subcellular location">
    <subcellularLocation>
        <location evidence="1">Cell membrane</location>
        <topology evidence="1">Multi-pass membrane protein</topology>
    </subcellularLocation>
</comment>
<feature type="transmembrane region" description="Helical" evidence="7">
    <location>
        <begin position="156"/>
        <end position="174"/>
    </location>
</feature>
<dbReference type="Proteomes" id="UP000273145">
    <property type="component" value="Chromosome"/>
</dbReference>
<dbReference type="SMART" id="SM00014">
    <property type="entry name" value="acidPPc"/>
    <property type="match status" value="1"/>
</dbReference>
<evidence type="ECO:0000256" key="1">
    <source>
        <dbReference type="ARBA" id="ARBA00004651"/>
    </source>
</evidence>
<dbReference type="GO" id="GO:0016787">
    <property type="term" value="F:hydrolase activity"/>
    <property type="evidence" value="ECO:0007669"/>
    <property type="project" value="UniProtKB-KW"/>
</dbReference>
<evidence type="ECO:0000313" key="9">
    <source>
        <dbReference type="EMBL" id="AZK48235.1"/>
    </source>
</evidence>
<name>A0A3Q8SDJ7_9BACL</name>
<accession>A0A3Q8SDJ7</accession>
<keyword evidence="6 7" id="KW-0472">Membrane</keyword>
<dbReference type="InterPro" id="IPR000326">
    <property type="entry name" value="PAP2/HPO"/>
</dbReference>
<evidence type="ECO:0000256" key="7">
    <source>
        <dbReference type="SAM" id="Phobius"/>
    </source>
</evidence>
<evidence type="ECO:0000256" key="3">
    <source>
        <dbReference type="ARBA" id="ARBA00022692"/>
    </source>
</evidence>
<dbReference type="GO" id="GO:0005886">
    <property type="term" value="C:plasma membrane"/>
    <property type="evidence" value="ECO:0007669"/>
    <property type="project" value="UniProtKB-SubCell"/>
</dbReference>
<gene>
    <name evidence="9" type="ORF">EIM92_20365</name>
</gene>
<dbReference type="EMBL" id="CP034248">
    <property type="protein sequence ID" value="AZK48235.1"/>
    <property type="molecule type" value="Genomic_DNA"/>
</dbReference>
<dbReference type="PANTHER" id="PTHR14969">
    <property type="entry name" value="SPHINGOSINE-1-PHOSPHATE PHOSPHOHYDROLASE"/>
    <property type="match status" value="1"/>
</dbReference>
<dbReference type="AlphaFoldDB" id="A0A3Q8SDJ7"/>
<keyword evidence="4" id="KW-0378">Hydrolase</keyword>
<dbReference type="SUPFAM" id="SSF48317">
    <property type="entry name" value="Acid phosphatase/Vanadium-dependent haloperoxidase"/>
    <property type="match status" value="1"/>
</dbReference>